<name>A0ABN9V7F9_9DINO</name>
<dbReference type="SUPFAM" id="SSF51197">
    <property type="entry name" value="Clavaminate synthase-like"/>
    <property type="match status" value="1"/>
</dbReference>
<dbReference type="SMART" id="SM00558">
    <property type="entry name" value="JmjC"/>
    <property type="match status" value="1"/>
</dbReference>
<comment type="caution">
    <text evidence="2">The sequence shown here is derived from an EMBL/GenBank/DDBJ whole genome shotgun (WGS) entry which is preliminary data.</text>
</comment>
<dbReference type="InterPro" id="IPR003347">
    <property type="entry name" value="JmjC_dom"/>
</dbReference>
<keyword evidence="3" id="KW-1185">Reference proteome</keyword>
<dbReference type="Proteomes" id="UP001189429">
    <property type="component" value="Unassembled WGS sequence"/>
</dbReference>
<dbReference type="Pfam" id="PF13621">
    <property type="entry name" value="Cupin_8"/>
    <property type="match status" value="1"/>
</dbReference>
<dbReference type="Gene3D" id="2.60.120.10">
    <property type="entry name" value="Jelly Rolls"/>
    <property type="match status" value="1"/>
</dbReference>
<reference evidence="2" key="1">
    <citation type="submission" date="2023-10" db="EMBL/GenBank/DDBJ databases">
        <authorList>
            <person name="Chen Y."/>
            <person name="Shah S."/>
            <person name="Dougan E. K."/>
            <person name="Thang M."/>
            <person name="Chan C."/>
        </authorList>
    </citation>
    <scope>NUCLEOTIDE SEQUENCE [LARGE SCALE GENOMIC DNA]</scope>
</reference>
<dbReference type="InterPro" id="IPR014710">
    <property type="entry name" value="RmlC-like_jellyroll"/>
</dbReference>
<evidence type="ECO:0000313" key="3">
    <source>
        <dbReference type="Proteomes" id="UP001189429"/>
    </source>
</evidence>
<accession>A0ABN9V7F9</accession>
<gene>
    <name evidence="2" type="ORF">PCOR1329_LOCUS55378</name>
</gene>
<organism evidence="2 3">
    <name type="scientific">Prorocentrum cordatum</name>
    <dbReference type="NCBI Taxonomy" id="2364126"/>
    <lineage>
        <taxon>Eukaryota</taxon>
        <taxon>Sar</taxon>
        <taxon>Alveolata</taxon>
        <taxon>Dinophyceae</taxon>
        <taxon>Prorocentrales</taxon>
        <taxon>Prorocentraceae</taxon>
        <taxon>Prorocentrum</taxon>
    </lineage>
</organism>
<dbReference type="PANTHER" id="PTHR12461">
    <property type="entry name" value="HYPOXIA-INDUCIBLE FACTOR 1 ALPHA INHIBITOR-RELATED"/>
    <property type="match status" value="1"/>
</dbReference>
<sequence>MGPGKNPCNYEVNPIKRVEMRFPDFRRRAMDSLRCERAGEPSEAFYLQNTLLHREESEEGPPRPVGSFGTACGQQVGADIANFRWSWLKQMMGGRNAQMCQLFCGVAGGFSPCHYDPQDNLFAQVRGYKRVLLFHPRHWPRLYPWPVHHPQDRQSRVDFEGPDLASFPRFSELRGCGLEAVLGPGDALRIPPCWWHHVEMLPSPPDGEVVSINFWYPPPSWFYGDLAAGDMAWDKPLFGAKRVLFQRCIEDFIAQAASPAEVPEVLSMCGEQSRLPPPGSHLAEVVQDARAFVATVFPDPAEQRAVWAEVLQGRFLGLAPRGG</sequence>
<protein>
    <recommendedName>
        <fullName evidence="1">JmjC domain-containing protein</fullName>
    </recommendedName>
</protein>
<evidence type="ECO:0000259" key="1">
    <source>
        <dbReference type="PROSITE" id="PS51184"/>
    </source>
</evidence>
<dbReference type="EMBL" id="CAUYUJ010016789">
    <property type="protein sequence ID" value="CAK0868843.1"/>
    <property type="molecule type" value="Genomic_DNA"/>
</dbReference>
<feature type="domain" description="JmjC" evidence="1">
    <location>
        <begin position="75"/>
        <end position="233"/>
    </location>
</feature>
<dbReference type="PROSITE" id="PS51184">
    <property type="entry name" value="JMJC"/>
    <property type="match status" value="1"/>
</dbReference>
<proteinExistence type="predicted"/>
<dbReference type="InterPro" id="IPR041667">
    <property type="entry name" value="Cupin_8"/>
</dbReference>
<evidence type="ECO:0000313" key="2">
    <source>
        <dbReference type="EMBL" id="CAK0868843.1"/>
    </source>
</evidence>
<dbReference type="PANTHER" id="PTHR12461:SF105">
    <property type="entry name" value="HYPOXIA-INDUCIBLE FACTOR 1-ALPHA INHIBITOR"/>
    <property type="match status" value="1"/>
</dbReference>